<dbReference type="InterPro" id="IPR004147">
    <property type="entry name" value="ABC1_dom"/>
</dbReference>
<dbReference type="CDD" id="cd05121">
    <property type="entry name" value="ABC1_ADCK3-like"/>
    <property type="match status" value="1"/>
</dbReference>
<sequence length="558" mass="61167">MAEREERHHNARYREIAATLRRHSLGFLAGLLGLGRFVPRRRSAESDGAADPAFVATSPAHLRLALEELGPTFIKLGQLLSTRSDLLPPAFVDELAKLQDAAPPVATADIRAVIRRELGAEPEELFAEFDDRPLASASIGQAHTATLDDGTAVVVKVRRPGAVAQVLEDLEILQNLAARATRRWGPARDVDVSGVVEEFAETLRAELDYLQEGRNAERFAESFQAEDDVVIPRVFWEHTTSRVLTLERMRGMNVGDAAALDAAGVDRKRVARRGAEIVLKMTFEDRFFHADLHPGNLFIHADGTIALIDFGMVGAIGEDLRGHLSALFVALVRGDPEMLAGALTGVSVGSAPVDREVLREDLRVFLAKYRLRSLRETPFARMIADLFAILRANRLHLPREMALLFKALLLIEGLALRLDPEFRLGESLEPYAQRLARERVSASVLARRMARAGIDLGELALEAPGVLRRLIDAADGSGMQVHLRAAELEPLVARTERIGNRLVAGMISAALITGVGSIVTSERRFRRWEGTLLGTGLGVLGTLGGYLVVTAARRRRPR</sequence>
<feature type="transmembrane region" description="Helical" evidence="2">
    <location>
        <begin position="532"/>
        <end position="552"/>
    </location>
</feature>
<evidence type="ECO:0000256" key="2">
    <source>
        <dbReference type="SAM" id="Phobius"/>
    </source>
</evidence>
<name>A0ABU1FHA8_9MICO</name>
<keyword evidence="2" id="KW-0472">Membrane</keyword>
<evidence type="ECO:0000259" key="3">
    <source>
        <dbReference type="PROSITE" id="PS50011"/>
    </source>
</evidence>
<dbReference type="PANTHER" id="PTHR10566">
    <property type="entry name" value="CHAPERONE-ACTIVITY OF BC1 COMPLEX CABC1 -RELATED"/>
    <property type="match status" value="1"/>
</dbReference>
<dbReference type="Pfam" id="PF03109">
    <property type="entry name" value="ABC1"/>
    <property type="match status" value="1"/>
</dbReference>
<evidence type="ECO:0000256" key="1">
    <source>
        <dbReference type="ARBA" id="ARBA00009670"/>
    </source>
</evidence>
<evidence type="ECO:0000313" key="4">
    <source>
        <dbReference type="EMBL" id="MDR5690675.1"/>
    </source>
</evidence>
<dbReference type="EMBL" id="JAVKGS010000001">
    <property type="protein sequence ID" value="MDR5690675.1"/>
    <property type="molecule type" value="Genomic_DNA"/>
</dbReference>
<comment type="caution">
    <text evidence="4">The sequence shown here is derived from an EMBL/GenBank/DDBJ whole genome shotgun (WGS) entry which is preliminary data.</text>
</comment>
<accession>A0ABU1FHA8</accession>
<protein>
    <submittedName>
        <fullName evidence="4">AarF/UbiB family protein</fullName>
    </submittedName>
</protein>
<feature type="domain" description="Protein kinase" evidence="3">
    <location>
        <begin position="128"/>
        <end position="440"/>
    </location>
</feature>
<keyword evidence="2" id="KW-0812">Transmembrane</keyword>
<dbReference type="PANTHER" id="PTHR10566:SF113">
    <property type="entry name" value="PROTEIN ACTIVITY OF BC1 COMPLEX KINASE 7, CHLOROPLASTIC"/>
    <property type="match status" value="1"/>
</dbReference>
<dbReference type="SUPFAM" id="SSF56112">
    <property type="entry name" value="Protein kinase-like (PK-like)"/>
    <property type="match status" value="1"/>
</dbReference>
<evidence type="ECO:0000313" key="5">
    <source>
        <dbReference type="Proteomes" id="UP001260072"/>
    </source>
</evidence>
<keyword evidence="5" id="KW-1185">Reference proteome</keyword>
<feature type="transmembrane region" description="Helical" evidence="2">
    <location>
        <begin position="502"/>
        <end position="520"/>
    </location>
</feature>
<proteinExistence type="inferred from homology"/>
<dbReference type="InterPro" id="IPR011009">
    <property type="entry name" value="Kinase-like_dom_sf"/>
</dbReference>
<dbReference type="PROSITE" id="PS50011">
    <property type="entry name" value="PROTEIN_KINASE_DOM"/>
    <property type="match status" value="1"/>
</dbReference>
<organism evidence="4 5">
    <name type="scientific">Agromyces indicus</name>
    <dbReference type="NCBI Taxonomy" id="758919"/>
    <lineage>
        <taxon>Bacteria</taxon>
        <taxon>Bacillati</taxon>
        <taxon>Actinomycetota</taxon>
        <taxon>Actinomycetes</taxon>
        <taxon>Micrococcales</taxon>
        <taxon>Microbacteriaceae</taxon>
        <taxon>Agromyces</taxon>
    </lineage>
</organism>
<dbReference type="InterPro" id="IPR050154">
    <property type="entry name" value="UbiB_kinase"/>
</dbReference>
<dbReference type="InterPro" id="IPR000719">
    <property type="entry name" value="Prot_kinase_dom"/>
</dbReference>
<dbReference type="RefSeq" id="WP_310519403.1">
    <property type="nucleotide sequence ID" value="NZ_BAABBS010000001.1"/>
</dbReference>
<dbReference type="Proteomes" id="UP001260072">
    <property type="component" value="Unassembled WGS sequence"/>
</dbReference>
<gene>
    <name evidence="4" type="ORF">RH861_01210</name>
</gene>
<dbReference type="Gene3D" id="1.10.510.10">
    <property type="entry name" value="Transferase(Phosphotransferase) domain 1"/>
    <property type="match status" value="1"/>
</dbReference>
<reference evidence="5" key="1">
    <citation type="submission" date="2023-07" db="EMBL/GenBank/DDBJ databases">
        <title>Description of three actinobacteria isolated from air of manufacturing shop in a pharmaceutical factory.</title>
        <authorList>
            <person name="Zhang D.-F."/>
        </authorList>
    </citation>
    <scope>NUCLEOTIDE SEQUENCE [LARGE SCALE GENOMIC DNA]</scope>
    <source>
        <strain evidence="5">CCTCC AB 2011122</strain>
    </source>
</reference>
<comment type="similarity">
    <text evidence="1">Belongs to the protein kinase superfamily. ADCK protein kinase family.</text>
</comment>
<keyword evidence="2" id="KW-1133">Transmembrane helix</keyword>